<organism evidence="1 2">
    <name type="scientific">Aspergillus vadensis (strain CBS 113365 / IMI 142717 / IBT 24658)</name>
    <dbReference type="NCBI Taxonomy" id="1448311"/>
    <lineage>
        <taxon>Eukaryota</taxon>
        <taxon>Fungi</taxon>
        <taxon>Dikarya</taxon>
        <taxon>Ascomycota</taxon>
        <taxon>Pezizomycotina</taxon>
        <taxon>Eurotiomycetes</taxon>
        <taxon>Eurotiomycetidae</taxon>
        <taxon>Eurotiales</taxon>
        <taxon>Aspergillaceae</taxon>
        <taxon>Aspergillus</taxon>
        <taxon>Aspergillus subgen. Circumdati</taxon>
    </lineage>
</organism>
<proteinExistence type="predicted"/>
<name>A0A319B9Q8_ASPVC</name>
<dbReference type="AlphaFoldDB" id="A0A319B9Q8"/>
<feature type="non-terminal residue" evidence="1">
    <location>
        <position position="73"/>
    </location>
</feature>
<accession>A0A319B9Q8</accession>
<dbReference type="EMBL" id="KZ821626">
    <property type="protein sequence ID" value="PYH68651.1"/>
    <property type="molecule type" value="Genomic_DNA"/>
</dbReference>
<sequence>MTIPRALCFPAKWPGRAEEVTEAVTSDDKGPTPGNVVAGCRSKAACCRCLFAACPFAMNTPRTESTWIDLALV</sequence>
<reference evidence="1" key="1">
    <citation type="submission" date="2016-12" db="EMBL/GenBank/DDBJ databases">
        <title>The genomes of Aspergillus section Nigri reveals drivers in fungal speciation.</title>
        <authorList>
            <consortium name="DOE Joint Genome Institute"/>
            <person name="Vesth T.C."/>
            <person name="Nybo J."/>
            <person name="Theobald S."/>
            <person name="Brandl J."/>
            <person name="Frisvad J.C."/>
            <person name="Nielsen K.F."/>
            <person name="Lyhne E.K."/>
            <person name="Kogle M.E."/>
            <person name="Kuo A."/>
            <person name="Riley R."/>
            <person name="Clum A."/>
            <person name="Nolan M."/>
            <person name="Lipzen A."/>
            <person name="Salamov A."/>
            <person name="Henrissat B."/>
            <person name="Wiebenga A."/>
            <person name="De Vries R.P."/>
            <person name="Grigoriev I.V."/>
            <person name="Mortensen U.H."/>
            <person name="Andersen M.R."/>
            <person name="Baker S.E."/>
        </authorList>
    </citation>
    <scope>NUCLEOTIDE SEQUENCE [LARGE SCALE GENOMIC DNA]</scope>
    <source>
        <strain evidence="1">CBS 113365</strain>
    </source>
</reference>
<keyword evidence="2" id="KW-1185">Reference proteome</keyword>
<dbReference type="GeneID" id="37211480"/>
<dbReference type="Proteomes" id="UP000248405">
    <property type="component" value="Unassembled WGS sequence"/>
</dbReference>
<dbReference type="RefSeq" id="XP_025562445.1">
    <property type="nucleotide sequence ID" value="XM_025706888.1"/>
</dbReference>
<evidence type="ECO:0000313" key="1">
    <source>
        <dbReference type="EMBL" id="PYH68651.1"/>
    </source>
</evidence>
<protein>
    <submittedName>
        <fullName evidence="1">Uncharacterized protein</fullName>
    </submittedName>
</protein>
<gene>
    <name evidence="1" type="ORF">BO88DRAFT_405511</name>
</gene>
<evidence type="ECO:0000313" key="2">
    <source>
        <dbReference type="Proteomes" id="UP000248405"/>
    </source>
</evidence>